<evidence type="ECO:0000256" key="2">
    <source>
        <dbReference type="SAM" id="Phobius"/>
    </source>
</evidence>
<name>F0VF59_NEOCL</name>
<evidence type="ECO:0000313" key="4">
    <source>
        <dbReference type="EMBL" id="CEL66323.1"/>
    </source>
</evidence>
<dbReference type="RefSeq" id="XP_003882385.1">
    <property type="nucleotide sequence ID" value="XM_003882336.1"/>
</dbReference>
<reference evidence="5" key="3">
    <citation type="journal article" date="2012" name="PLoS Pathog.">
        <title>Comparative genomics of the apicomplexan parasites Toxoplasma gondii and Neospora caninum: Coccidia differing in host range and transmission strategy.</title>
        <authorList>
            <person name="Reid A.J."/>
            <person name="Vermont S.J."/>
            <person name="Cotton J.A."/>
            <person name="Harris D."/>
            <person name="Hill-Cawthorne G.A."/>
            <person name="Konen-Waisman S."/>
            <person name="Latham S.M."/>
            <person name="Mourier T."/>
            <person name="Norton R."/>
            <person name="Quail M.A."/>
            <person name="Sanders M."/>
            <person name="Shanmugam D."/>
            <person name="Sohal A."/>
            <person name="Wasmuth J.D."/>
            <person name="Brunk B."/>
            <person name="Grigg M.E."/>
            <person name="Howard J.C."/>
            <person name="Parkinson J."/>
            <person name="Roos D.S."/>
            <person name="Trees A.J."/>
            <person name="Berriman M."/>
            <person name="Pain A."/>
            <person name="Wastling J.M."/>
        </authorList>
    </citation>
    <scope>NUCLEOTIDE SEQUENCE [LARGE SCALE GENOMIC DNA]</scope>
    <source>
        <strain evidence="5">Liverpool</strain>
    </source>
</reference>
<dbReference type="OrthoDB" id="333263at2759"/>
<dbReference type="AlphaFoldDB" id="F0VF59"/>
<protein>
    <recommendedName>
        <fullName evidence="6">Transmembrane protein</fullName>
    </recommendedName>
</protein>
<feature type="transmembrane region" description="Helical" evidence="2">
    <location>
        <begin position="21"/>
        <end position="37"/>
    </location>
</feature>
<evidence type="ECO:0000256" key="1">
    <source>
        <dbReference type="SAM" id="MobiDB-lite"/>
    </source>
</evidence>
<keyword evidence="2" id="KW-0472">Membrane</keyword>
<dbReference type="EMBL" id="LN714481">
    <property type="protein sequence ID" value="CEL66323.1"/>
    <property type="molecule type" value="Genomic_DNA"/>
</dbReference>
<organism evidence="3 5">
    <name type="scientific">Neospora caninum (strain Liverpool)</name>
    <dbReference type="NCBI Taxonomy" id="572307"/>
    <lineage>
        <taxon>Eukaryota</taxon>
        <taxon>Sar</taxon>
        <taxon>Alveolata</taxon>
        <taxon>Apicomplexa</taxon>
        <taxon>Conoidasida</taxon>
        <taxon>Coccidia</taxon>
        <taxon>Eucoccidiorida</taxon>
        <taxon>Eimeriorina</taxon>
        <taxon>Sarcocystidae</taxon>
        <taxon>Neospora</taxon>
    </lineage>
</organism>
<reference evidence="3" key="2">
    <citation type="submission" date="2011-03" db="EMBL/GenBank/DDBJ databases">
        <title>Comparative genomics and transcriptomics of Neospora caninum and Toxoplasma gondii.</title>
        <authorList>
            <person name="Reid A.J."/>
            <person name="Sohal A."/>
            <person name="Harris D."/>
            <person name="Quail M."/>
            <person name="Sanders M."/>
            <person name="Berriman M."/>
            <person name="Wastling J.M."/>
            <person name="Pain A."/>
        </authorList>
    </citation>
    <scope>NUCLEOTIDE SEQUENCE</scope>
    <source>
        <strain evidence="3">Liverpool</strain>
    </source>
</reference>
<dbReference type="eggNOG" id="ENOG502QZDF">
    <property type="taxonomic scope" value="Eukaryota"/>
</dbReference>
<evidence type="ECO:0000313" key="3">
    <source>
        <dbReference type="EMBL" id="CBZ52353.1"/>
    </source>
</evidence>
<reference evidence="4" key="4">
    <citation type="journal article" date="2015" name="PLoS ONE">
        <title>Comprehensive Evaluation of Toxoplasma gondii VEG and Neospora caninum LIV Genomes with Tachyzoite Stage Transcriptome and Proteome Defines Novel Transcript Features.</title>
        <authorList>
            <person name="Ramaprasad A."/>
            <person name="Mourier T."/>
            <person name="Naeem R."/>
            <person name="Malas T.B."/>
            <person name="Moussa E."/>
            <person name="Panigrahi A."/>
            <person name="Vermont S.J."/>
            <person name="Otto T.D."/>
            <person name="Wastling J."/>
            <person name="Pain A."/>
        </authorList>
    </citation>
    <scope>NUCLEOTIDE SEQUENCE</scope>
    <source>
        <strain evidence="4">Liverpool</strain>
    </source>
</reference>
<gene>
    <name evidence="4" type="ORF">BN1204_021410</name>
    <name evidence="3" type="ORF">NCLIV_021410</name>
</gene>
<dbReference type="VEuPathDB" id="ToxoDB:NCLIV_021410"/>
<accession>F0VF59</accession>
<sequence length="438" mass="47353">MSRSACSSLSSQRTSRKGGRALSYLLLVSLCCFFLWSQNNVLYANGHGCCRGGGCGSASPSAPSGDSGSDGPTPVSVLLPIKLGYKSYFIFGDIYGKLYDFTKSLLGRPLSRFLRRRAQPVAYKVSTHWFQALLLQLTGAIKPQNGGAGAQLEQTTLNRATLSELAEKFEVITTTAWKSSGPETRMPVCHVGDKSCRSRIEEVLYTAMTLFYSTVLSTQGSGALLRNFKRVLEMEECPFSAYSDPDFVNAADYDGASETSEVNLRLAELGKKKYSSEICHRFRASVLAEMKTAGVTLEEQVSKMKAEKHGHSSYTLQDAAKSAHAKLSGEPSFGQASLLAAVRGEASALGMEPSDCCKKGDAVAAAIMAAKQSLGPVLFDAFLLKTEEELRTSGELCSNMQEAIEAAKKKEAEKEAEKESGTEKKECCCEEKKKAGKQ</sequence>
<dbReference type="EMBL" id="FR823388">
    <property type="protein sequence ID" value="CBZ52353.1"/>
    <property type="molecule type" value="Genomic_DNA"/>
</dbReference>
<reference evidence="3" key="1">
    <citation type="submission" date="2011-02" db="EMBL/GenBank/DDBJ databases">
        <authorList>
            <person name="Aslett M."/>
        </authorList>
    </citation>
    <scope>NUCLEOTIDE SEQUENCE</scope>
    <source>
        <strain evidence="3">Liverpool</strain>
    </source>
</reference>
<dbReference type="InParanoid" id="F0VF59"/>
<proteinExistence type="predicted"/>
<evidence type="ECO:0008006" key="6">
    <source>
        <dbReference type="Google" id="ProtNLM"/>
    </source>
</evidence>
<evidence type="ECO:0000313" key="5">
    <source>
        <dbReference type="Proteomes" id="UP000007494"/>
    </source>
</evidence>
<keyword evidence="2" id="KW-0812">Transmembrane</keyword>
<feature type="region of interest" description="Disordered" evidence="1">
    <location>
        <begin position="407"/>
        <end position="438"/>
    </location>
</feature>
<dbReference type="GeneID" id="13444275"/>
<keyword evidence="2" id="KW-1133">Transmembrane helix</keyword>
<keyword evidence="5" id="KW-1185">Reference proteome</keyword>
<dbReference type="OMA" id="EKEDCCC"/>
<dbReference type="Proteomes" id="UP000007494">
    <property type="component" value="Chromosome VIIa"/>
</dbReference>